<evidence type="ECO:0000313" key="3">
    <source>
        <dbReference type="EMBL" id="MBD1388472.1"/>
    </source>
</evidence>
<dbReference type="InterPro" id="IPR001322">
    <property type="entry name" value="Lamin_tail_dom"/>
</dbReference>
<organism evidence="3 4">
    <name type="scientific">Neiella litorisoli</name>
    <dbReference type="NCBI Taxonomy" id="2771431"/>
    <lineage>
        <taxon>Bacteria</taxon>
        <taxon>Pseudomonadati</taxon>
        <taxon>Pseudomonadota</taxon>
        <taxon>Gammaproteobacteria</taxon>
        <taxon>Alteromonadales</taxon>
        <taxon>Echinimonadaceae</taxon>
        <taxon>Neiella</taxon>
    </lineage>
</organism>
<reference evidence="3" key="1">
    <citation type="submission" date="2020-09" db="EMBL/GenBank/DDBJ databases">
        <title>A novel bacterium of genus Neiella, isolated from South China Sea.</title>
        <authorList>
            <person name="Huang H."/>
            <person name="Mo K."/>
            <person name="Hu Y."/>
        </authorList>
    </citation>
    <scope>NUCLEOTIDE SEQUENCE</scope>
    <source>
        <strain evidence="3">HB171785</strain>
    </source>
</reference>
<feature type="chain" id="PRO_5035215344" evidence="1">
    <location>
        <begin position="24"/>
        <end position="224"/>
    </location>
</feature>
<keyword evidence="1" id="KW-0732">Signal</keyword>
<keyword evidence="4" id="KW-1185">Reference proteome</keyword>
<dbReference type="Proteomes" id="UP000638014">
    <property type="component" value="Unassembled WGS sequence"/>
</dbReference>
<dbReference type="EMBL" id="JACXAF010000003">
    <property type="protein sequence ID" value="MBD1388472.1"/>
    <property type="molecule type" value="Genomic_DNA"/>
</dbReference>
<dbReference type="AlphaFoldDB" id="A0A8J6UPI0"/>
<feature type="domain" description="LTD" evidence="2">
    <location>
        <begin position="21"/>
        <end position="150"/>
    </location>
</feature>
<evidence type="ECO:0000256" key="1">
    <source>
        <dbReference type="SAM" id="SignalP"/>
    </source>
</evidence>
<comment type="caution">
    <text evidence="3">The sequence shown here is derived from an EMBL/GenBank/DDBJ whole genome shotgun (WGS) entry which is preliminary data.</text>
</comment>
<proteinExistence type="predicted"/>
<dbReference type="SUPFAM" id="SSF74853">
    <property type="entry name" value="Lamin A/C globular tail domain"/>
    <property type="match status" value="1"/>
</dbReference>
<evidence type="ECO:0000313" key="4">
    <source>
        <dbReference type="Proteomes" id="UP000638014"/>
    </source>
</evidence>
<evidence type="ECO:0000259" key="2">
    <source>
        <dbReference type="PROSITE" id="PS51841"/>
    </source>
</evidence>
<dbReference type="Gene3D" id="2.60.40.1260">
    <property type="entry name" value="Lamin Tail domain"/>
    <property type="match status" value="1"/>
</dbReference>
<gene>
    <name evidence="3" type="ORF">IC617_03440</name>
</gene>
<sequence length="224" mass="23677">MNITLLLRAGVLASVLCCQHVHALLITEIHADPAPAIAGDANGDGERHSYDDEFIELFNHSATAIDLSGWQLHDGNMLRHLFPQHTMLAAQQALVVFGGGLPSGSFGQSIIQTASSGSLRLNNSGDTIKLFDSDNLLQVIASYGNEGGNDQSLTRLINDLNAPLSPHLSFSGMAYSPGLNADGTPFLVSSSQQTASPIPEPSTLLMFASLLALLAAYRQAQPAN</sequence>
<dbReference type="RefSeq" id="WP_191143576.1">
    <property type="nucleotide sequence ID" value="NZ_JACXAF010000003.1"/>
</dbReference>
<dbReference type="InterPro" id="IPR036415">
    <property type="entry name" value="Lamin_tail_dom_sf"/>
</dbReference>
<protein>
    <submittedName>
        <fullName evidence="3">Lamin tail domain-containing protein</fullName>
    </submittedName>
</protein>
<dbReference type="PROSITE" id="PS51841">
    <property type="entry name" value="LTD"/>
    <property type="match status" value="1"/>
</dbReference>
<accession>A0A8J6UPI0</accession>
<name>A0A8J6UPI0_9GAMM</name>
<feature type="signal peptide" evidence="1">
    <location>
        <begin position="1"/>
        <end position="23"/>
    </location>
</feature>
<dbReference type="Pfam" id="PF00932">
    <property type="entry name" value="LTD"/>
    <property type="match status" value="1"/>
</dbReference>